<feature type="compositionally biased region" description="Basic and acidic residues" evidence="1">
    <location>
        <begin position="470"/>
        <end position="480"/>
    </location>
</feature>
<sequence>MPRREIAGIAASLLEGPDRRNGMTRAVLIKNLPSFDSKSLNPDEAIDRANSFLNVTRSRSSASTEDRAGPPPMSAMASNRDSNLDARKVGQLESLQSQRKSKFVAQHTKSPSIRPLIPPAFVPDLEQHEDMERRKNVFTDQVVHGSQSRQSFRERRSAQSGSSSSNATDELLPPLPEAHSYQDRPTEVGSRRTAREEEEREQETGPSVQALHDGRVKKRSVEDEAFFLQMFDSEELKTFAEHYPMPGKQGILKNVVELSQIQGECDGSLVEEEYLSKNVDHFDKLDVHVLNDNRQPINNIISRRVLRGVLSRKVAEANVIAQNSLISNNFRFRNNKMIDKRDSNLSEQASRRRSITVGVGLELNNNINNTDNQQFDMPGRESITVCKEKILVENESQSVLEWLQLTVSKLAAFGLPGRTPLAPETFNCKFSRDEDGMGANKPEIGMLKRLVQFMTPAEGEEGEEDDELLEDMRGEGEPPAEHAWGLKVESVRCHVSWRASE</sequence>
<keyword evidence="4" id="KW-1185">Reference proteome</keyword>
<proteinExistence type="predicted"/>
<organism evidence="2">
    <name type="scientific">Guillardia theta (strain CCMP2712)</name>
    <name type="common">Cryptophyte</name>
    <dbReference type="NCBI Taxonomy" id="905079"/>
    <lineage>
        <taxon>Eukaryota</taxon>
        <taxon>Cryptophyceae</taxon>
        <taxon>Pyrenomonadales</taxon>
        <taxon>Geminigeraceae</taxon>
        <taxon>Guillardia</taxon>
    </lineage>
</organism>
<feature type="region of interest" description="Disordered" evidence="1">
    <location>
        <begin position="94"/>
        <end position="120"/>
    </location>
</feature>
<protein>
    <submittedName>
        <fullName evidence="2 3">Uncharacterized protein</fullName>
    </submittedName>
</protein>
<dbReference type="Proteomes" id="UP000011087">
    <property type="component" value="Unassembled WGS sequence"/>
</dbReference>
<reference evidence="2 4" key="1">
    <citation type="journal article" date="2012" name="Nature">
        <title>Algal genomes reveal evolutionary mosaicism and the fate of nucleomorphs.</title>
        <authorList>
            <consortium name="DOE Joint Genome Institute"/>
            <person name="Curtis B.A."/>
            <person name="Tanifuji G."/>
            <person name="Burki F."/>
            <person name="Gruber A."/>
            <person name="Irimia M."/>
            <person name="Maruyama S."/>
            <person name="Arias M.C."/>
            <person name="Ball S.G."/>
            <person name="Gile G.H."/>
            <person name="Hirakawa Y."/>
            <person name="Hopkins J.F."/>
            <person name="Kuo A."/>
            <person name="Rensing S.A."/>
            <person name="Schmutz J."/>
            <person name="Symeonidi A."/>
            <person name="Elias M."/>
            <person name="Eveleigh R.J."/>
            <person name="Herman E.K."/>
            <person name="Klute M.J."/>
            <person name="Nakayama T."/>
            <person name="Obornik M."/>
            <person name="Reyes-Prieto A."/>
            <person name="Armbrust E.V."/>
            <person name="Aves S.J."/>
            <person name="Beiko R.G."/>
            <person name="Coutinho P."/>
            <person name="Dacks J.B."/>
            <person name="Durnford D.G."/>
            <person name="Fast N.M."/>
            <person name="Green B.R."/>
            <person name="Grisdale C.J."/>
            <person name="Hempel F."/>
            <person name="Henrissat B."/>
            <person name="Hoppner M.P."/>
            <person name="Ishida K."/>
            <person name="Kim E."/>
            <person name="Koreny L."/>
            <person name="Kroth P.G."/>
            <person name="Liu Y."/>
            <person name="Malik S.B."/>
            <person name="Maier U.G."/>
            <person name="McRose D."/>
            <person name="Mock T."/>
            <person name="Neilson J.A."/>
            <person name="Onodera N.T."/>
            <person name="Poole A.M."/>
            <person name="Pritham E.J."/>
            <person name="Richards T.A."/>
            <person name="Rocap G."/>
            <person name="Roy S.W."/>
            <person name="Sarai C."/>
            <person name="Schaack S."/>
            <person name="Shirato S."/>
            <person name="Slamovits C.H."/>
            <person name="Spencer D.F."/>
            <person name="Suzuki S."/>
            <person name="Worden A.Z."/>
            <person name="Zauner S."/>
            <person name="Barry K."/>
            <person name="Bell C."/>
            <person name="Bharti A.K."/>
            <person name="Crow J.A."/>
            <person name="Grimwood J."/>
            <person name="Kramer R."/>
            <person name="Lindquist E."/>
            <person name="Lucas S."/>
            <person name="Salamov A."/>
            <person name="McFadden G.I."/>
            <person name="Lane C.E."/>
            <person name="Keeling P.J."/>
            <person name="Gray M.W."/>
            <person name="Grigoriev I.V."/>
            <person name="Archibald J.M."/>
        </authorList>
    </citation>
    <scope>NUCLEOTIDE SEQUENCE</scope>
    <source>
        <strain evidence="2 4">CCMP2712</strain>
    </source>
</reference>
<feature type="compositionally biased region" description="Basic and acidic residues" evidence="1">
    <location>
        <begin position="180"/>
        <end position="197"/>
    </location>
</feature>
<dbReference type="AlphaFoldDB" id="L1JMQ4"/>
<dbReference type="KEGG" id="gtt:GUITHDRAFT_104261"/>
<feature type="compositionally biased region" description="Acidic residues" evidence="1">
    <location>
        <begin position="458"/>
        <end position="469"/>
    </location>
</feature>
<dbReference type="EMBL" id="JH992980">
    <property type="protein sequence ID" value="EKX49866.1"/>
    <property type="molecule type" value="Genomic_DNA"/>
</dbReference>
<dbReference type="HOGENOM" id="CLU_544517_0_0_1"/>
<reference evidence="3" key="3">
    <citation type="submission" date="2016-03" db="UniProtKB">
        <authorList>
            <consortium name="EnsemblProtists"/>
        </authorList>
    </citation>
    <scope>IDENTIFICATION</scope>
</reference>
<accession>L1JMQ4</accession>
<evidence type="ECO:0000256" key="1">
    <source>
        <dbReference type="SAM" id="MobiDB-lite"/>
    </source>
</evidence>
<dbReference type="PaxDb" id="55529-EKX49866"/>
<reference evidence="4" key="2">
    <citation type="submission" date="2012-11" db="EMBL/GenBank/DDBJ databases">
        <authorList>
            <person name="Kuo A."/>
            <person name="Curtis B.A."/>
            <person name="Tanifuji G."/>
            <person name="Burki F."/>
            <person name="Gruber A."/>
            <person name="Irimia M."/>
            <person name="Maruyama S."/>
            <person name="Arias M.C."/>
            <person name="Ball S.G."/>
            <person name="Gile G.H."/>
            <person name="Hirakawa Y."/>
            <person name="Hopkins J.F."/>
            <person name="Rensing S.A."/>
            <person name="Schmutz J."/>
            <person name="Symeonidi A."/>
            <person name="Elias M."/>
            <person name="Eveleigh R.J."/>
            <person name="Herman E.K."/>
            <person name="Klute M.J."/>
            <person name="Nakayama T."/>
            <person name="Obornik M."/>
            <person name="Reyes-Prieto A."/>
            <person name="Armbrust E.V."/>
            <person name="Aves S.J."/>
            <person name="Beiko R.G."/>
            <person name="Coutinho P."/>
            <person name="Dacks J.B."/>
            <person name="Durnford D.G."/>
            <person name="Fast N.M."/>
            <person name="Green B.R."/>
            <person name="Grisdale C."/>
            <person name="Hempe F."/>
            <person name="Henrissat B."/>
            <person name="Hoppner M.P."/>
            <person name="Ishida K.-I."/>
            <person name="Kim E."/>
            <person name="Koreny L."/>
            <person name="Kroth P.G."/>
            <person name="Liu Y."/>
            <person name="Malik S.-B."/>
            <person name="Maier U.G."/>
            <person name="McRose D."/>
            <person name="Mock T."/>
            <person name="Neilson J.A."/>
            <person name="Onodera N.T."/>
            <person name="Poole A.M."/>
            <person name="Pritham E.J."/>
            <person name="Richards T.A."/>
            <person name="Rocap G."/>
            <person name="Roy S.W."/>
            <person name="Sarai C."/>
            <person name="Schaack S."/>
            <person name="Shirato S."/>
            <person name="Slamovits C.H."/>
            <person name="Spencer D.F."/>
            <person name="Suzuki S."/>
            <person name="Worden A.Z."/>
            <person name="Zauner S."/>
            <person name="Barry K."/>
            <person name="Bell C."/>
            <person name="Bharti A.K."/>
            <person name="Crow J.A."/>
            <person name="Grimwood J."/>
            <person name="Kramer R."/>
            <person name="Lindquist E."/>
            <person name="Lucas S."/>
            <person name="Salamov A."/>
            <person name="McFadden G.I."/>
            <person name="Lane C.E."/>
            <person name="Keeling P.J."/>
            <person name="Gray M.W."/>
            <person name="Grigoriev I.V."/>
            <person name="Archibald J.M."/>
        </authorList>
    </citation>
    <scope>NUCLEOTIDE SEQUENCE</scope>
    <source>
        <strain evidence="4">CCMP2712</strain>
    </source>
</reference>
<feature type="region of interest" description="Disordered" evidence="1">
    <location>
        <begin position="138"/>
        <end position="215"/>
    </location>
</feature>
<dbReference type="EnsemblProtists" id="EKX49866">
    <property type="protein sequence ID" value="EKX49866"/>
    <property type="gene ID" value="GUITHDRAFT_104261"/>
</dbReference>
<evidence type="ECO:0000313" key="2">
    <source>
        <dbReference type="EMBL" id="EKX49866.1"/>
    </source>
</evidence>
<feature type="compositionally biased region" description="Polar residues" evidence="1">
    <location>
        <begin position="51"/>
        <end position="63"/>
    </location>
</feature>
<dbReference type="RefSeq" id="XP_005836846.1">
    <property type="nucleotide sequence ID" value="XM_005836789.1"/>
</dbReference>
<feature type="region of interest" description="Disordered" evidence="1">
    <location>
        <begin position="51"/>
        <end position="82"/>
    </location>
</feature>
<dbReference type="GeneID" id="17306549"/>
<evidence type="ECO:0000313" key="3">
    <source>
        <dbReference type="EnsemblProtists" id="EKX49866"/>
    </source>
</evidence>
<evidence type="ECO:0000313" key="4">
    <source>
        <dbReference type="Proteomes" id="UP000011087"/>
    </source>
</evidence>
<name>L1JMQ4_GUITC</name>
<gene>
    <name evidence="2" type="ORF">GUITHDRAFT_104261</name>
</gene>
<feature type="region of interest" description="Disordered" evidence="1">
    <location>
        <begin position="457"/>
        <end position="481"/>
    </location>
</feature>